<evidence type="ECO:0000313" key="21">
    <source>
        <dbReference type="Proteomes" id="UP000470497"/>
    </source>
</evidence>
<dbReference type="EMBL" id="AAAPCR010000019">
    <property type="protein sequence ID" value="EAD8147381.1"/>
    <property type="molecule type" value="Genomic_DNA"/>
</dbReference>
<name>A0A3A7ZNQ0_LISMN</name>
<evidence type="ECO:0000313" key="10">
    <source>
        <dbReference type="EMBL" id="EAG9856597.1"/>
    </source>
</evidence>
<dbReference type="EMBL" id="AABEQV010000003">
    <property type="protein sequence ID" value="EAG9856597.1"/>
    <property type="molecule type" value="Genomic_DNA"/>
</dbReference>
<feature type="domain" description="Glycosyltransferase 2-like" evidence="4">
    <location>
        <begin position="5"/>
        <end position="146"/>
    </location>
</feature>
<dbReference type="Proteomes" id="UP000548826">
    <property type="component" value="Unassembled WGS sequence"/>
</dbReference>
<reference evidence="23 24" key="2">
    <citation type="submission" date="2019-04" db="EMBL/GenBank/DDBJ databases">
        <authorList>
            <person name="Ashton P.M."/>
            <person name="Dallman T."/>
            <person name="Nair S."/>
            <person name="De Pinna E."/>
            <person name="Peters T."/>
            <person name="Grant K."/>
        </authorList>
    </citation>
    <scope>NUCLEOTIDE SEQUENCE [LARGE SCALE GENOMIC DNA]</scope>
    <source>
        <strain evidence="10 26">429821</strain>
        <strain evidence="12 24">562417</strain>
        <strain evidence="13 25">562428</strain>
        <strain evidence="11 23">563356</strain>
        <strain evidence="6 20">688377</strain>
        <strain evidence="14 22">760311</strain>
        <strain evidence="15 21">883775</strain>
        <strain evidence="9">RL15000161</strain>
    </source>
</reference>
<evidence type="ECO:0000313" key="24">
    <source>
        <dbReference type="Proteomes" id="UP000525068"/>
    </source>
</evidence>
<dbReference type="EMBL" id="AABEVI010000003">
    <property type="protein sequence ID" value="EAH0217807.1"/>
    <property type="molecule type" value="Genomic_DNA"/>
</dbReference>
<evidence type="ECO:0000313" key="11">
    <source>
        <dbReference type="EMBL" id="EAH0217807.1"/>
    </source>
</evidence>
<evidence type="ECO:0000313" key="20">
    <source>
        <dbReference type="Proteomes" id="UP000413786"/>
    </source>
</evidence>
<dbReference type="CDD" id="cd00761">
    <property type="entry name" value="Glyco_tranf_GTA_type"/>
    <property type="match status" value="1"/>
</dbReference>
<dbReference type="AlphaFoldDB" id="A0A3A7ZNQ0"/>
<proteinExistence type="inferred from homology"/>
<dbReference type="EMBL" id="AAAJCR010000006">
    <property type="protein sequence ID" value="EAC5949906.1"/>
    <property type="molecule type" value="Genomic_DNA"/>
</dbReference>
<dbReference type="InterPro" id="IPR001173">
    <property type="entry name" value="Glyco_trans_2-like"/>
</dbReference>
<comment type="similarity">
    <text evidence="1">Belongs to the glycosyltransferase 2 family.</text>
</comment>
<dbReference type="Proteomes" id="UP000378540">
    <property type="component" value="Unassembled WGS sequence"/>
</dbReference>
<sequence>MHKLSVVIAVYNVSEYIEACLTSVLEQNYKNVELIIVNDGSTDDTFQKVEKLVDGHTNVILIDQENQGVSAVRNNGVKVATGDYLGFVDGDDIIAKDMFQKMMDSFEMSDADMVTIGVARLSGDKVYPSTLHERYMVEKKEATTIEETPALLYDTTSWNKVFKKSFWDKHHLEFPEGQMYEDIALMIPAFLYAKKVNIIPDVGYYWRSREGGAKSITQRRNDIAMVNDRLLALKKVNQVLNEKNIQGDLRYQNERKNFEIDLFSMIEWAFLAPKDYYLALQPLIKNYVEQEMKTTALNDIPKEKKRLFKALLANNRPAFLLNSYIYFGKKAVKKITK</sequence>
<evidence type="ECO:0000256" key="3">
    <source>
        <dbReference type="ARBA" id="ARBA00022679"/>
    </source>
</evidence>
<evidence type="ECO:0000313" key="26">
    <source>
        <dbReference type="Proteomes" id="UP000548826"/>
    </source>
</evidence>
<dbReference type="Proteomes" id="UP000383365">
    <property type="component" value="Unassembled WGS sequence"/>
</dbReference>
<evidence type="ECO:0000256" key="1">
    <source>
        <dbReference type="ARBA" id="ARBA00006739"/>
    </source>
</evidence>
<dbReference type="EMBL" id="AABFMV010000003">
    <property type="protein sequence ID" value="EAH1614764.1"/>
    <property type="molecule type" value="Genomic_DNA"/>
</dbReference>
<evidence type="ECO:0000259" key="4">
    <source>
        <dbReference type="Pfam" id="PF00535"/>
    </source>
</evidence>
<dbReference type="Proteomes" id="UP000525068">
    <property type="component" value="Unassembled WGS sequence"/>
</dbReference>
<dbReference type="Proteomes" id="UP000371553">
    <property type="component" value="Unassembled WGS sequence"/>
</dbReference>
<dbReference type="EMBL" id="AAAICE010000007">
    <property type="protein sequence ID" value="EAC3882563.1"/>
    <property type="molecule type" value="Genomic_DNA"/>
</dbReference>
<evidence type="ECO:0000313" key="5">
    <source>
        <dbReference type="EMBL" id="EAC3882563.1"/>
    </source>
</evidence>
<dbReference type="RefSeq" id="WP_014930875.1">
    <property type="nucleotide sequence ID" value="NZ_BAAFVI010000013.1"/>
</dbReference>
<dbReference type="Proteomes" id="UP000517258">
    <property type="component" value="Unassembled WGS sequence"/>
</dbReference>
<gene>
    <name evidence="7" type="ORF">AP104_10960</name>
    <name evidence="5" type="ORF">B4X68_11080</name>
    <name evidence="16" type="ORF">BES38_02965</name>
    <name evidence="8" type="ORF">CD20_15035</name>
    <name evidence="12" type="ORF">D4271_05025</name>
    <name evidence="10" type="ORF">D4C60_06290</name>
    <name evidence="11" type="ORF">D4D89_05715</name>
    <name evidence="13" type="ORF">D5M70_05710</name>
    <name evidence="6" type="ORF">E0I39_05780</name>
    <name evidence="9" type="ORF">E1V33_08190</name>
    <name evidence="14" type="ORF">FJU19_05620</name>
    <name evidence="15" type="ORF">G3R95_001177</name>
</gene>
<evidence type="ECO:0000313" key="13">
    <source>
        <dbReference type="EMBL" id="EAH3126793.1"/>
    </source>
</evidence>
<evidence type="ECO:0000313" key="7">
    <source>
        <dbReference type="EMBL" id="EAC5949906.1"/>
    </source>
</evidence>
<evidence type="ECO:0000313" key="15">
    <source>
        <dbReference type="EMBL" id="EDP8409627.1"/>
    </source>
</evidence>
<dbReference type="Proteomes" id="UP000413786">
    <property type="component" value="Unassembled WGS sequence"/>
</dbReference>
<organism evidence="12 24">
    <name type="scientific">Listeria monocytogenes</name>
    <dbReference type="NCBI Taxonomy" id="1639"/>
    <lineage>
        <taxon>Bacteria</taxon>
        <taxon>Bacillati</taxon>
        <taxon>Bacillota</taxon>
        <taxon>Bacilli</taxon>
        <taxon>Bacillales</taxon>
        <taxon>Listeriaceae</taxon>
        <taxon>Listeria</taxon>
    </lineage>
</organism>
<dbReference type="EMBL" id="CP098507">
    <property type="protein sequence ID" value="UUJ80179.1"/>
    <property type="molecule type" value="Genomic_DNA"/>
</dbReference>
<dbReference type="PANTHER" id="PTHR22916:SF51">
    <property type="entry name" value="GLYCOSYLTRANSFERASE EPSH-RELATED"/>
    <property type="match status" value="1"/>
</dbReference>
<evidence type="ECO:0000313" key="6">
    <source>
        <dbReference type="EMBL" id="EAC4482394.1"/>
    </source>
</evidence>
<dbReference type="EMBL" id="AABGFX010000003">
    <property type="protein sequence ID" value="EAH3126793.1"/>
    <property type="molecule type" value="Genomic_DNA"/>
</dbReference>
<evidence type="ECO:0000313" key="14">
    <source>
        <dbReference type="EMBL" id="ECL0130567.1"/>
    </source>
</evidence>
<evidence type="ECO:0000313" key="17">
    <source>
        <dbReference type="Proteomes" id="UP000356407"/>
    </source>
</evidence>
<dbReference type="Proteomes" id="UP000478945">
    <property type="component" value="Unassembled WGS sequence"/>
</dbReference>
<dbReference type="EC" id="2.4.-.-" evidence="16"/>
<dbReference type="KEGG" id="lmoe:BN418_1309"/>
<dbReference type="Proteomes" id="UP000470497">
    <property type="component" value="Unassembled WGS sequence"/>
</dbReference>
<keyword evidence="2 16" id="KW-0328">Glycosyltransferase</keyword>
<dbReference type="EMBL" id="AAJEKY010000003">
    <property type="protein sequence ID" value="ECL0130567.1"/>
    <property type="molecule type" value="Genomic_DNA"/>
</dbReference>
<evidence type="ECO:0000256" key="2">
    <source>
        <dbReference type="ARBA" id="ARBA00022676"/>
    </source>
</evidence>
<evidence type="ECO:0000313" key="18">
    <source>
        <dbReference type="Proteomes" id="UP000371553"/>
    </source>
</evidence>
<dbReference type="EMBL" id="AAARIE010000007">
    <property type="protein sequence ID" value="EAE2660132.1"/>
    <property type="molecule type" value="Genomic_DNA"/>
</dbReference>
<evidence type="ECO:0000313" key="12">
    <source>
        <dbReference type="EMBL" id="EAH1614764.1"/>
    </source>
</evidence>
<dbReference type="EMBL" id="AANOZB010000003">
    <property type="protein sequence ID" value="EDP8409627.1"/>
    <property type="molecule type" value="Genomic_DNA"/>
</dbReference>
<dbReference type="Proteomes" id="UP000193519">
    <property type="component" value="Chromosome"/>
</dbReference>
<reference evidence="18 19" key="1">
    <citation type="submission" date="2018-06" db="EMBL/GenBank/DDBJ databases">
        <authorList>
            <consortium name="GenomeTrakr: Next Generation Sequencing Network for Food Pathogen Tracability"/>
        </authorList>
    </citation>
    <scope>NUCLEOTIDE SEQUENCE [LARGE SCALE GENOMIC DNA]</scope>
    <source>
        <strain evidence="5 17">CFSAN060999</strain>
        <strain evidence="7 19">FDA00009539</strain>
        <strain evidence="8 18">NYAG13B12507-5</strain>
    </source>
</reference>
<evidence type="ECO:0000313" key="16">
    <source>
        <dbReference type="EMBL" id="UUJ80179.1"/>
    </source>
</evidence>
<evidence type="ECO:0000313" key="9">
    <source>
        <dbReference type="EMBL" id="EAE2660132.1"/>
    </source>
</evidence>
<dbReference type="Proteomes" id="UP000529135">
    <property type="component" value="Unassembled WGS sequence"/>
</dbReference>
<dbReference type="InterPro" id="IPR029044">
    <property type="entry name" value="Nucleotide-diphossugar_trans"/>
</dbReference>
<evidence type="ECO:0000313" key="8">
    <source>
        <dbReference type="EMBL" id="EAD8147381.1"/>
    </source>
</evidence>
<reference evidence="16" key="3">
    <citation type="submission" date="2022-06" db="EMBL/GenBank/DDBJ databases">
        <title>Complete genomes of Listeria monocytogenes strains L58-55 and 6179.</title>
        <authorList>
            <person name="Schmitz-Esser S."/>
            <person name="Tibbs-Cortes B.W."/>
        </authorList>
    </citation>
    <scope>NUCLEOTIDE SEQUENCE</scope>
    <source>
        <strain evidence="16">L58-55</strain>
    </source>
</reference>
<dbReference type="Proteomes" id="UP000356407">
    <property type="component" value="Unassembled WGS sequence"/>
</dbReference>
<dbReference type="Gene3D" id="3.90.550.10">
    <property type="entry name" value="Spore Coat Polysaccharide Biosynthesis Protein SpsA, Chain A"/>
    <property type="match status" value="1"/>
</dbReference>
<dbReference type="Pfam" id="PF00535">
    <property type="entry name" value="Glycos_transf_2"/>
    <property type="match status" value="1"/>
</dbReference>
<dbReference type="SUPFAM" id="SSF53448">
    <property type="entry name" value="Nucleotide-diphospho-sugar transferases"/>
    <property type="match status" value="1"/>
</dbReference>
<protein>
    <submittedName>
        <fullName evidence="12">Glycosyltransferase</fullName>
        <ecNumber evidence="16">2.4.-.-</ecNumber>
    </submittedName>
</protein>
<dbReference type="GO" id="GO:0016757">
    <property type="term" value="F:glycosyltransferase activity"/>
    <property type="evidence" value="ECO:0007669"/>
    <property type="project" value="UniProtKB-KW"/>
</dbReference>
<evidence type="ECO:0000313" key="25">
    <source>
        <dbReference type="Proteomes" id="UP000529135"/>
    </source>
</evidence>
<dbReference type="PANTHER" id="PTHR22916">
    <property type="entry name" value="GLYCOSYLTRANSFERASE"/>
    <property type="match status" value="1"/>
</dbReference>
<evidence type="ECO:0000313" key="19">
    <source>
        <dbReference type="Proteomes" id="UP000378540"/>
    </source>
</evidence>
<accession>A0A3A7ZNQ0</accession>
<evidence type="ECO:0000313" key="23">
    <source>
        <dbReference type="Proteomes" id="UP000517258"/>
    </source>
</evidence>
<dbReference type="EMBL" id="AAAIJX010000003">
    <property type="protein sequence ID" value="EAC4482394.1"/>
    <property type="molecule type" value="Genomic_DNA"/>
</dbReference>
<keyword evidence="3 12" id="KW-0808">Transferase</keyword>
<evidence type="ECO:0000313" key="22">
    <source>
        <dbReference type="Proteomes" id="UP000478945"/>
    </source>
</evidence>